<name>M7ZIP0_TRIUA</name>
<accession>M7ZIP0</accession>
<evidence type="ECO:0000313" key="1">
    <source>
        <dbReference type="EMBL" id="EMS47969.1"/>
    </source>
</evidence>
<reference evidence="1" key="1">
    <citation type="journal article" date="2013" name="Nature">
        <title>Draft genome of the wheat A-genome progenitor Triticum urartu.</title>
        <authorList>
            <person name="Ling H.Q."/>
            <person name="Zhao S."/>
            <person name="Liu D."/>
            <person name="Wang J."/>
            <person name="Sun H."/>
            <person name="Zhang C."/>
            <person name="Fan H."/>
            <person name="Li D."/>
            <person name="Dong L."/>
            <person name="Tao Y."/>
            <person name="Gao C."/>
            <person name="Wu H."/>
            <person name="Li Y."/>
            <person name="Cui Y."/>
            <person name="Guo X."/>
            <person name="Zheng S."/>
            <person name="Wang B."/>
            <person name="Yu K."/>
            <person name="Liang Q."/>
            <person name="Yang W."/>
            <person name="Lou X."/>
            <person name="Chen J."/>
            <person name="Feng M."/>
            <person name="Jian J."/>
            <person name="Zhang X."/>
            <person name="Luo G."/>
            <person name="Jiang Y."/>
            <person name="Liu J."/>
            <person name="Wang Z."/>
            <person name="Sha Y."/>
            <person name="Zhang B."/>
            <person name="Wu H."/>
            <person name="Tang D."/>
            <person name="Shen Q."/>
            <person name="Xue P."/>
            <person name="Zou S."/>
            <person name="Wang X."/>
            <person name="Liu X."/>
            <person name="Wang F."/>
            <person name="Yang Y."/>
            <person name="An X."/>
            <person name="Dong Z."/>
            <person name="Zhang K."/>
            <person name="Zhang X."/>
            <person name="Luo M.C."/>
            <person name="Dvorak J."/>
            <person name="Tong Y."/>
            <person name="Wang J."/>
            <person name="Yang H."/>
            <person name="Li Z."/>
            <person name="Wang D."/>
            <person name="Zhang A."/>
            <person name="Wang J."/>
        </authorList>
    </citation>
    <scope>NUCLEOTIDE SEQUENCE</scope>
</reference>
<gene>
    <name evidence="1" type="ORF">TRIUR3_14454</name>
</gene>
<proteinExistence type="predicted"/>
<dbReference type="OMA" id="TCKLETV"/>
<dbReference type="AlphaFoldDB" id="M7ZIP0"/>
<sequence length="157" mass="17821">MTIVLLYEAPVGIAIFSFDGDYLNDPAKSLKEFVRNETVPSPVDIANNAIDDHLAKRLTDLCGYEKKLVVGCTECKVIIEKNLGEQYIDHDLIFQGITCLHVDVPDCEMRICTQKKPMHTLSPKRLSDPTEDSTIFLHQHDITCKLETTYRTVNDYC</sequence>
<organism evidence="1">
    <name type="scientific">Triticum urartu</name>
    <name type="common">Red wild einkorn</name>
    <name type="synonym">Crithodium urartu</name>
    <dbReference type="NCBI Taxonomy" id="4572"/>
    <lineage>
        <taxon>Eukaryota</taxon>
        <taxon>Viridiplantae</taxon>
        <taxon>Streptophyta</taxon>
        <taxon>Embryophyta</taxon>
        <taxon>Tracheophyta</taxon>
        <taxon>Spermatophyta</taxon>
        <taxon>Magnoliopsida</taxon>
        <taxon>Liliopsida</taxon>
        <taxon>Poales</taxon>
        <taxon>Poaceae</taxon>
        <taxon>BOP clade</taxon>
        <taxon>Pooideae</taxon>
        <taxon>Triticodae</taxon>
        <taxon>Triticeae</taxon>
        <taxon>Triticinae</taxon>
        <taxon>Triticum</taxon>
    </lineage>
</organism>
<dbReference type="EMBL" id="KD253602">
    <property type="protein sequence ID" value="EMS47969.1"/>
    <property type="molecule type" value="Genomic_DNA"/>
</dbReference>
<protein>
    <submittedName>
        <fullName evidence="1">Uncharacterized protein</fullName>
    </submittedName>
</protein>